<dbReference type="CDD" id="cd00540">
    <property type="entry name" value="AAG"/>
    <property type="match status" value="1"/>
</dbReference>
<evidence type="ECO:0000256" key="2">
    <source>
        <dbReference type="ARBA" id="ARBA00022763"/>
    </source>
</evidence>
<dbReference type="PANTHER" id="PTHR10429">
    <property type="entry name" value="DNA-3-METHYLADENINE GLYCOSYLASE"/>
    <property type="match status" value="1"/>
</dbReference>
<dbReference type="Pfam" id="PF02245">
    <property type="entry name" value="Pur_DNA_glyco"/>
    <property type="match status" value="1"/>
</dbReference>
<dbReference type="GO" id="GO:0003905">
    <property type="term" value="F:alkylbase DNA N-glycosylase activity"/>
    <property type="evidence" value="ECO:0007669"/>
    <property type="project" value="InterPro"/>
</dbReference>
<dbReference type="GO" id="GO:0003677">
    <property type="term" value="F:DNA binding"/>
    <property type="evidence" value="ECO:0007669"/>
    <property type="project" value="InterPro"/>
</dbReference>
<keyword evidence="7" id="KW-1185">Reference proteome</keyword>
<dbReference type="EC" id="3.2.2.-" evidence="5"/>
<gene>
    <name evidence="6" type="ORF">WPS_23600</name>
</gene>
<keyword evidence="3 5" id="KW-0378">Hydrolase</keyword>
<dbReference type="HAMAP" id="MF_00527">
    <property type="entry name" value="3MGH"/>
    <property type="match status" value="1"/>
</dbReference>
<dbReference type="NCBIfam" id="NF002003">
    <property type="entry name" value="PRK00802.1-3"/>
    <property type="match status" value="1"/>
</dbReference>
<dbReference type="Gene3D" id="3.10.300.10">
    <property type="entry name" value="Methylpurine-DNA glycosylase (MPG)"/>
    <property type="match status" value="1"/>
</dbReference>
<dbReference type="GO" id="GO:0006284">
    <property type="term" value="P:base-excision repair"/>
    <property type="evidence" value="ECO:0007669"/>
    <property type="project" value="InterPro"/>
</dbReference>
<comment type="similarity">
    <text evidence="1 5">Belongs to the DNA glycosylase MPG family.</text>
</comment>
<dbReference type="KEGG" id="vab:WPS_23600"/>
<accession>A0AAN1XXC5</accession>
<evidence type="ECO:0000256" key="1">
    <source>
        <dbReference type="ARBA" id="ARBA00009232"/>
    </source>
</evidence>
<dbReference type="InterPro" id="IPR003180">
    <property type="entry name" value="MPG"/>
</dbReference>
<evidence type="ECO:0000313" key="7">
    <source>
        <dbReference type="Proteomes" id="UP001317532"/>
    </source>
</evidence>
<keyword evidence="2 5" id="KW-0227">DNA damage</keyword>
<evidence type="ECO:0000313" key="6">
    <source>
        <dbReference type="EMBL" id="BDE07084.1"/>
    </source>
</evidence>
<evidence type="ECO:0000256" key="4">
    <source>
        <dbReference type="ARBA" id="ARBA00023204"/>
    </source>
</evidence>
<sequence length="181" mass="19534">MARALIGTLLVREREGELLVGRIVETEAYLPHDPASHAFRGETSRNRAMFGHPLHAYVYFVYGANWCLNITSEAHGIGAAALVRACEPVAGLTTMHALRGRTLPDRELARGPGNVCRAFAIGPAFDGADLECDPALWLARGDRPVEIGTSVRIGLTKAAEMPLRFYARGSRSVSGPRALSP</sequence>
<dbReference type="AlphaFoldDB" id="A0AAN1XXC5"/>
<dbReference type="FunFam" id="3.10.300.10:FF:000001">
    <property type="entry name" value="Putative 3-methyladenine DNA glycosylase"/>
    <property type="match status" value="1"/>
</dbReference>
<dbReference type="EMBL" id="AP025523">
    <property type="protein sequence ID" value="BDE07084.1"/>
    <property type="molecule type" value="Genomic_DNA"/>
</dbReference>
<dbReference type="SUPFAM" id="SSF50486">
    <property type="entry name" value="FMT C-terminal domain-like"/>
    <property type="match status" value="1"/>
</dbReference>
<evidence type="ECO:0000256" key="3">
    <source>
        <dbReference type="ARBA" id="ARBA00022801"/>
    </source>
</evidence>
<organism evidence="6 7">
    <name type="scientific">Vulcanimicrobium alpinum</name>
    <dbReference type="NCBI Taxonomy" id="3016050"/>
    <lineage>
        <taxon>Bacteria</taxon>
        <taxon>Bacillati</taxon>
        <taxon>Vulcanimicrobiota</taxon>
        <taxon>Vulcanimicrobiia</taxon>
        <taxon>Vulcanimicrobiales</taxon>
        <taxon>Vulcanimicrobiaceae</taxon>
        <taxon>Vulcanimicrobium</taxon>
    </lineage>
</organism>
<dbReference type="NCBIfam" id="TIGR00567">
    <property type="entry name" value="3mg"/>
    <property type="match status" value="1"/>
</dbReference>
<dbReference type="InterPro" id="IPR036995">
    <property type="entry name" value="MPG_sf"/>
</dbReference>
<evidence type="ECO:0000256" key="5">
    <source>
        <dbReference type="HAMAP-Rule" id="MF_00527"/>
    </source>
</evidence>
<protein>
    <recommendedName>
        <fullName evidence="5">Putative 3-methyladenine DNA glycosylase</fullName>
        <ecNumber evidence="5">3.2.2.-</ecNumber>
    </recommendedName>
</protein>
<dbReference type="InterPro" id="IPR011034">
    <property type="entry name" value="Formyl_transferase-like_C_sf"/>
</dbReference>
<dbReference type="PANTHER" id="PTHR10429:SF0">
    <property type="entry name" value="DNA-3-METHYLADENINE GLYCOSYLASE"/>
    <property type="match status" value="1"/>
</dbReference>
<keyword evidence="4 5" id="KW-0234">DNA repair</keyword>
<proteinExistence type="inferred from homology"/>
<reference evidence="6 7" key="1">
    <citation type="journal article" date="2022" name="ISME Commun">
        <title>Vulcanimicrobium alpinus gen. nov. sp. nov., the first cultivated representative of the candidate phylum 'Eremiobacterota', is a metabolically versatile aerobic anoxygenic phototroph.</title>
        <authorList>
            <person name="Yabe S."/>
            <person name="Muto K."/>
            <person name="Abe K."/>
            <person name="Yokota A."/>
            <person name="Staudigel H."/>
            <person name="Tebo B.M."/>
        </authorList>
    </citation>
    <scope>NUCLEOTIDE SEQUENCE [LARGE SCALE GENOMIC DNA]</scope>
    <source>
        <strain evidence="6 7">WC8-2</strain>
    </source>
</reference>
<name>A0AAN1XXC5_UNVUL</name>
<dbReference type="Proteomes" id="UP001317532">
    <property type="component" value="Chromosome"/>
</dbReference>